<dbReference type="EMBL" id="FO203512">
    <property type="protein sequence ID" value="CCK75624.1"/>
    <property type="molecule type" value="Genomic_DNA"/>
</dbReference>
<evidence type="ECO:0000313" key="3">
    <source>
        <dbReference type="Proteomes" id="UP000032749"/>
    </source>
</evidence>
<name>R4YTA7_OLEAN</name>
<accession>R4YTA7</accession>
<evidence type="ECO:0000313" key="2">
    <source>
        <dbReference type="EMBL" id="CCK75624.1"/>
    </source>
</evidence>
<organism evidence="2 3">
    <name type="scientific">Oleispira antarctica RB-8</name>
    <dbReference type="NCBI Taxonomy" id="698738"/>
    <lineage>
        <taxon>Bacteria</taxon>
        <taxon>Pseudomonadati</taxon>
        <taxon>Pseudomonadota</taxon>
        <taxon>Gammaproteobacteria</taxon>
        <taxon>Oceanospirillales</taxon>
        <taxon>Oceanospirillaceae</taxon>
        <taxon>Oleispira</taxon>
    </lineage>
</organism>
<keyword evidence="3" id="KW-1185">Reference proteome</keyword>
<gene>
    <name evidence="2" type="ORF">OLEAN_C14480</name>
</gene>
<keyword evidence="1" id="KW-0472">Membrane</keyword>
<sequence length="247" mass="28512">MQLIFTFIILSIITLIAVLLIVLNKNTRSGKIQQIAKENDWQYQEFIDFDDDIKQANFGLLNYSQNAIFRHLIQATDEHYGLAFKTFDCRALEPSGIHNSSLILFTLALKTEFNNLHICLSRHIQDKDAFTDISHQQSIKHQYQSQKLIKLADHQIPKAFKNETSTSHKINLYANEPGQTYRFFEHVCSTNEREKSLIHWLLAYPHLHIEISNGMLLAFKKNQLIEETSLISAITAVAEFALILSHD</sequence>
<protein>
    <submittedName>
        <fullName evidence="2">Uncharacterized protein</fullName>
    </submittedName>
</protein>
<dbReference type="HOGENOM" id="CLU_1250126_0_0_6"/>
<dbReference type="Proteomes" id="UP000032749">
    <property type="component" value="Chromosome"/>
</dbReference>
<evidence type="ECO:0000256" key="1">
    <source>
        <dbReference type="SAM" id="Phobius"/>
    </source>
</evidence>
<dbReference type="AlphaFoldDB" id="R4YTA7"/>
<keyword evidence="1" id="KW-0812">Transmembrane</keyword>
<keyword evidence="1" id="KW-1133">Transmembrane helix</keyword>
<dbReference type="STRING" id="698738.OLEAN_C14480"/>
<reference evidence="2 3" key="1">
    <citation type="journal article" date="2013" name="Nat. Commun.">
        <title>Genome sequence and functional genomic analysis of the oil-degrading bacterium Oleispira antarctica.</title>
        <authorList>
            <person name="Kube M."/>
            <person name="Chernikova T.N."/>
            <person name="Al-Ramahi Y."/>
            <person name="Beloqui A."/>
            <person name="Lopez-Cortez N."/>
            <person name="Guazzaroni M.E."/>
            <person name="Heipieper H.J."/>
            <person name="Klages S."/>
            <person name="Kotsyurbenko O.R."/>
            <person name="Langer I."/>
            <person name="Nechitaylo T.Y."/>
            <person name="Lunsdorf H."/>
            <person name="Fernandez M."/>
            <person name="Juarez S."/>
            <person name="Ciordia S."/>
            <person name="Singer A."/>
            <person name="Kagan O."/>
            <person name="Egorova O."/>
            <person name="Petit P.A."/>
            <person name="Stogios P."/>
            <person name="Kim Y."/>
            <person name="Tchigvintsev A."/>
            <person name="Flick R."/>
            <person name="Denaro R."/>
            <person name="Genovese M."/>
            <person name="Albar J.P."/>
            <person name="Reva O.N."/>
            <person name="Martinez-Gomariz M."/>
            <person name="Tran H."/>
            <person name="Ferrer M."/>
            <person name="Savchenko A."/>
            <person name="Yakunin A.F."/>
            <person name="Yakimov M.M."/>
            <person name="Golyshina O.V."/>
            <person name="Reinhardt R."/>
            <person name="Golyshin P.N."/>
        </authorList>
    </citation>
    <scope>NUCLEOTIDE SEQUENCE [LARGE SCALE GENOMIC DNA]</scope>
</reference>
<proteinExistence type="predicted"/>
<feature type="transmembrane region" description="Helical" evidence="1">
    <location>
        <begin position="6"/>
        <end position="23"/>
    </location>
</feature>
<dbReference type="KEGG" id="oai:OLEAN_C14480"/>